<dbReference type="AlphaFoldDB" id="A0A9E6ULS8"/>
<dbReference type="KEGG" id="cmet:K6K41_04390"/>
<dbReference type="EMBL" id="CP081869">
    <property type="protein sequence ID" value="QZO00887.1"/>
    <property type="molecule type" value="Genomic_DNA"/>
</dbReference>
<sequence>MTADPVLVRFARDFSKGDPDAVARAQAFAAAPPTVPEQMGFYGSEDYGPQARAYLATVSHLNNEGHVQDVEDKYVIELLHRWRDEGRFSPDDLPPAAKAVFGPMLADDFSGLWDAPDALSRYVETFCATFAEAAAELDAALAGKGDALLSIDATDGDTVFFAFVAPEIAERWRDKALCEYEGYVAGVRSPMWDRMYAFLGYGLGLYHEPGWREAPPPGTPSRKPDIPFAL</sequence>
<dbReference type="RefSeq" id="WP_261404089.1">
    <property type="nucleotide sequence ID" value="NZ_CP081869.1"/>
</dbReference>
<keyword evidence="2" id="KW-1185">Reference proteome</keyword>
<organism evidence="1 2">
    <name type="scientific">Chenggangzhangella methanolivorans</name>
    <dbReference type="NCBI Taxonomy" id="1437009"/>
    <lineage>
        <taxon>Bacteria</taxon>
        <taxon>Pseudomonadati</taxon>
        <taxon>Pseudomonadota</taxon>
        <taxon>Alphaproteobacteria</taxon>
        <taxon>Hyphomicrobiales</taxon>
        <taxon>Methylopilaceae</taxon>
        <taxon>Chenggangzhangella</taxon>
    </lineage>
</organism>
<proteinExistence type="predicted"/>
<reference evidence="1" key="1">
    <citation type="submission" date="2021-08" db="EMBL/GenBank/DDBJ databases">
        <authorList>
            <person name="Zhang H."/>
            <person name="Xu M."/>
            <person name="Yu Z."/>
            <person name="Yang L."/>
            <person name="Cai Y."/>
        </authorList>
    </citation>
    <scope>NUCLEOTIDE SEQUENCE</scope>
    <source>
        <strain evidence="1">CHL1</strain>
    </source>
</reference>
<accession>A0A9E6ULS8</accession>
<dbReference type="Proteomes" id="UP000825701">
    <property type="component" value="Chromosome"/>
</dbReference>
<protein>
    <submittedName>
        <fullName evidence="1">Uncharacterized protein</fullName>
    </submittedName>
</protein>
<evidence type="ECO:0000313" key="2">
    <source>
        <dbReference type="Proteomes" id="UP000825701"/>
    </source>
</evidence>
<name>A0A9E6ULS8_9HYPH</name>
<evidence type="ECO:0000313" key="1">
    <source>
        <dbReference type="EMBL" id="QZO00887.1"/>
    </source>
</evidence>
<gene>
    <name evidence="1" type="ORF">K6K41_04390</name>
</gene>